<evidence type="ECO:0000313" key="2">
    <source>
        <dbReference type="Proteomes" id="UP000838748"/>
    </source>
</evidence>
<dbReference type="Proteomes" id="UP000838748">
    <property type="component" value="Unassembled WGS sequence"/>
</dbReference>
<protein>
    <submittedName>
        <fullName evidence="1">Uncharacterized protein</fullName>
    </submittedName>
</protein>
<sequence length="51" mass="5931">MLSFCFLIVVPLLHLSTVLKPTYQNLLLIVQEMREFDCLLLPLLCDLKNIL</sequence>
<reference evidence="1" key="1">
    <citation type="submission" date="2021-11" db="EMBL/GenBank/DDBJ databases">
        <authorList>
            <person name="Rodrigo-Torres L."/>
            <person name="Arahal R. D."/>
            <person name="Lucena T."/>
        </authorList>
    </citation>
    <scope>NUCLEOTIDE SEQUENCE</scope>
    <source>
        <strain evidence="1">CECT 7928</strain>
    </source>
</reference>
<evidence type="ECO:0000313" key="1">
    <source>
        <dbReference type="EMBL" id="CAH0539945.1"/>
    </source>
</evidence>
<accession>A0ABN8E6F4</accession>
<proteinExistence type="predicted"/>
<keyword evidence="2" id="KW-1185">Reference proteome</keyword>
<gene>
    <name evidence="1" type="ORF">VMF7928_02537</name>
</gene>
<dbReference type="EMBL" id="CAKLDM010000002">
    <property type="protein sequence ID" value="CAH0539945.1"/>
    <property type="molecule type" value="Genomic_DNA"/>
</dbReference>
<comment type="caution">
    <text evidence="1">The sequence shown here is derived from an EMBL/GenBank/DDBJ whole genome shotgun (WGS) entry which is preliminary data.</text>
</comment>
<organism evidence="1 2">
    <name type="scientific">Vibrio marisflavi CECT 7928</name>
    <dbReference type="NCBI Taxonomy" id="634439"/>
    <lineage>
        <taxon>Bacteria</taxon>
        <taxon>Pseudomonadati</taxon>
        <taxon>Pseudomonadota</taxon>
        <taxon>Gammaproteobacteria</taxon>
        <taxon>Vibrionales</taxon>
        <taxon>Vibrionaceae</taxon>
        <taxon>Vibrio</taxon>
    </lineage>
</organism>
<name>A0ABN8E6F4_9VIBR</name>